<protein>
    <recommendedName>
        <fullName evidence="3">Nucleotidyl transferase AbiEii toxin, Type IV TA system</fullName>
    </recommendedName>
</protein>
<evidence type="ECO:0000313" key="2">
    <source>
        <dbReference type="Proteomes" id="UP000316426"/>
    </source>
</evidence>
<evidence type="ECO:0000313" key="1">
    <source>
        <dbReference type="EMBL" id="QDV73059.1"/>
    </source>
</evidence>
<reference evidence="1 2" key="1">
    <citation type="submission" date="2019-02" db="EMBL/GenBank/DDBJ databases">
        <title>Deep-cultivation of Planctomycetes and their phenomic and genomic characterization uncovers novel biology.</title>
        <authorList>
            <person name="Wiegand S."/>
            <person name="Jogler M."/>
            <person name="Boedeker C."/>
            <person name="Pinto D."/>
            <person name="Vollmers J."/>
            <person name="Rivas-Marin E."/>
            <person name="Kohn T."/>
            <person name="Peeters S.H."/>
            <person name="Heuer A."/>
            <person name="Rast P."/>
            <person name="Oberbeckmann S."/>
            <person name="Bunk B."/>
            <person name="Jeske O."/>
            <person name="Meyerdierks A."/>
            <person name="Storesund J.E."/>
            <person name="Kallscheuer N."/>
            <person name="Luecker S."/>
            <person name="Lage O.M."/>
            <person name="Pohl T."/>
            <person name="Merkel B.J."/>
            <person name="Hornburger P."/>
            <person name="Mueller R.-W."/>
            <person name="Bruemmer F."/>
            <person name="Labrenz M."/>
            <person name="Spormann A.M."/>
            <person name="Op den Camp H."/>
            <person name="Overmann J."/>
            <person name="Amann R."/>
            <person name="Jetten M.S.M."/>
            <person name="Mascher T."/>
            <person name="Medema M.H."/>
            <person name="Devos D.P."/>
            <person name="Kaster A.-K."/>
            <person name="Ovreas L."/>
            <person name="Rohde M."/>
            <person name="Galperin M.Y."/>
            <person name="Jogler C."/>
        </authorList>
    </citation>
    <scope>NUCLEOTIDE SEQUENCE [LARGE SCALE GENOMIC DNA]</scope>
    <source>
        <strain evidence="1 2">Spa11</strain>
    </source>
</reference>
<proteinExistence type="predicted"/>
<dbReference type="KEGG" id="bmei:Spa11_12480"/>
<sequence>MESIDFINRVKQQVIIAILADDDLGERLVLKGGNLLQFAYELTARASTDVDISVDGEFEDFEWLKAKVEKALSDSLAEIGLVVFDYQFCEKPARISDDLKSFWGGYQCEFKLIDPQAFEDANGNLDTMRRKAHHLEGDAGSTKFKVDFSRHEFCEAKETFEIGGYSIYGYSPRMFVAEKIRAICQQMPEYSAIVHRKRSSASRARDFVDIHVICNHYGIAFEDTELHEILKKTFAIKKVPLEWIGRIKDTKEHHEPDFASVVATVSVGFDLQEFDYYFSWLCDQCEKLEPLWRE</sequence>
<dbReference type="Proteomes" id="UP000316426">
    <property type="component" value="Chromosome"/>
</dbReference>
<name>A0A518K5I6_9BACT</name>
<organism evidence="1 2">
    <name type="scientific">Botrimarina mediterranea</name>
    <dbReference type="NCBI Taxonomy" id="2528022"/>
    <lineage>
        <taxon>Bacteria</taxon>
        <taxon>Pseudomonadati</taxon>
        <taxon>Planctomycetota</taxon>
        <taxon>Planctomycetia</taxon>
        <taxon>Pirellulales</taxon>
        <taxon>Lacipirellulaceae</taxon>
        <taxon>Botrimarina</taxon>
    </lineage>
</organism>
<dbReference type="Pfam" id="PF08843">
    <property type="entry name" value="AbiEii"/>
    <property type="match status" value="1"/>
</dbReference>
<dbReference type="InterPro" id="IPR014942">
    <property type="entry name" value="AbiEii"/>
</dbReference>
<dbReference type="Gene3D" id="3.10.450.620">
    <property type="entry name" value="JHP933, nucleotidyltransferase-like core domain"/>
    <property type="match status" value="1"/>
</dbReference>
<keyword evidence="2" id="KW-1185">Reference proteome</keyword>
<dbReference type="AlphaFoldDB" id="A0A518K5I6"/>
<evidence type="ECO:0008006" key="3">
    <source>
        <dbReference type="Google" id="ProtNLM"/>
    </source>
</evidence>
<dbReference type="EMBL" id="CP036349">
    <property type="protein sequence ID" value="QDV73059.1"/>
    <property type="molecule type" value="Genomic_DNA"/>
</dbReference>
<dbReference type="RefSeq" id="WP_145109400.1">
    <property type="nucleotide sequence ID" value="NZ_CP036349.1"/>
</dbReference>
<gene>
    <name evidence="1" type="ORF">Spa11_12480</name>
</gene>
<accession>A0A518K5I6</accession>